<dbReference type="InterPro" id="IPR017853">
    <property type="entry name" value="GH"/>
</dbReference>
<reference evidence="2" key="1">
    <citation type="journal article" date="2019" name="Int. J. Syst. Evol. Microbiol.">
        <title>The Global Catalogue of Microorganisms (GCM) 10K type strain sequencing project: providing services to taxonomists for standard genome sequencing and annotation.</title>
        <authorList>
            <consortium name="The Broad Institute Genomics Platform"/>
            <consortium name="The Broad Institute Genome Sequencing Center for Infectious Disease"/>
            <person name="Wu L."/>
            <person name="Ma J."/>
        </authorList>
    </citation>
    <scope>NUCLEOTIDE SEQUENCE [LARGE SCALE GENOMIC DNA]</scope>
    <source>
        <strain evidence="2">CCM 8980</strain>
    </source>
</reference>
<protein>
    <submittedName>
        <fullName evidence="1">Alpha-galactosidase</fullName>
    </submittedName>
</protein>
<accession>A0ABW4CL10</accession>
<dbReference type="EMBL" id="JBHTOC010000011">
    <property type="protein sequence ID" value="MFD1430261.1"/>
    <property type="molecule type" value="Genomic_DNA"/>
</dbReference>
<organism evidence="1 2">
    <name type="scientific">Lacticaseibacillus mingshuiensis</name>
    <dbReference type="NCBI Taxonomy" id="2799574"/>
    <lineage>
        <taxon>Bacteria</taxon>
        <taxon>Bacillati</taxon>
        <taxon>Bacillota</taxon>
        <taxon>Bacilli</taxon>
        <taxon>Lactobacillales</taxon>
        <taxon>Lactobacillaceae</taxon>
        <taxon>Lacticaseibacillus</taxon>
    </lineage>
</organism>
<dbReference type="InterPro" id="IPR013785">
    <property type="entry name" value="Aldolase_TIM"/>
</dbReference>
<evidence type="ECO:0000313" key="1">
    <source>
        <dbReference type="EMBL" id="MFD1430261.1"/>
    </source>
</evidence>
<dbReference type="Proteomes" id="UP001597196">
    <property type="component" value="Unassembled WGS sequence"/>
</dbReference>
<dbReference type="RefSeq" id="WP_203637095.1">
    <property type="nucleotide sequence ID" value="NZ_BOLS01000009.1"/>
</dbReference>
<evidence type="ECO:0000313" key="2">
    <source>
        <dbReference type="Proteomes" id="UP001597196"/>
    </source>
</evidence>
<sequence>MPADPDKILLELEDGTWHDLVHDHIESWRLPDSETAVTITADGTITLFSPHLLVARVRVDFPRAPRAEALFFGDAFERSYGDLQVHRFDDGQVYDWYLIEQNTAGQEAIGVAIQPNAFCAWTVKETTRTLWLDVRSGTEPVALGARALRCCRLVTHAYPAAQRLTAVLADFCARLAGRATPPVREAPLVGTNDWYFAYGANSRQLIVENARAMAALCQPFGYRPWVLIDDGWQVQHAADYNGGPWTGGNEKFGDMAEVAQELRDLGTRPGLWFRPLVTRESALAPFALHQEEATITLDPSRPEVLAQVAADVRRFVSWGFELIKFDFSAFDVLGRWGNATGLDYFDRPCHFADRTHTTAEIFSQLYRTIKDAAGPALVMGCNTASHLSAGLLDVMRIGDDTSGVSFHRTVNRGVNTLAFRLAQEGSFYRIDADCVGITDAIPWAQNCEWLRLLAASNTTLFVSADLPGLPASQKQALQVAIGEALRNETQAVPADLRAGRTPQDWRTADGEALSFEWDVDLSESL</sequence>
<gene>
    <name evidence="1" type="ORF">ACFQ4P_08380</name>
</gene>
<comment type="caution">
    <text evidence="1">The sequence shown here is derived from an EMBL/GenBank/DDBJ whole genome shotgun (WGS) entry which is preliminary data.</text>
</comment>
<dbReference type="SUPFAM" id="SSF51445">
    <property type="entry name" value="(Trans)glycosidases"/>
    <property type="match status" value="1"/>
</dbReference>
<dbReference type="Gene3D" id="3.20.20.70">
    <property type="entry name" value="Aldolase class I"/>
    <property type="match status" value="1"/>
</dbReference>
<keyword evidence="2" id="KW-1185">Reference proteome</keyword>
<proteinExistence type="predicted"/>
<name>A0ABW4CL10_9LACO</name>